<organism evidence="10 11">
    <name type="scientific">Subtercola lobariae</name>
    <dbReference type="NCBI Taxonomy" id="1588641"/>
    <lineage>
        <taxon>Bacteria</taxon>
        <taxon>Bacillati</taxon>
        <taxon>Actinomycetota</taxon>
        <taxon>Actinomycetes</taxon>
        <taxon>Micrococcales</taxon>
        <taxon>Microbacteriaceae</taxon>
        <taxon>Subtercola</taxon>
    </lineage>
</organism>
<dbReference type="RefSeq" id="WP_229715115.1">
    <property type="nucleotide sequence ID" value="NZ_BMGP01000002.1"/>
</dbReference>
<name>A0A917B2Q8_9MICO</name>
<dbReference type="Gene3D" id="1.10.3720.10">
    <property type="entry name" value="MetI-like"/>
    <property type="match status" value="1"/>
</dbReference>
<evidence type="ECO:0000256" key="6">
    <source>
        <dbReference type="ARBA" id="ARBA00022989"/>
    </source>
</evidence>
<keyword evidence="3" id="KW-1003">Cell membrane</keyword>
<dbReference type="GO" id="GO:0022857">
    <property type="term" value="F:transmembrane transporter activity"/>
    <property type="evidence" value="ECO:0007669"/>
    <property type="project" value="InterPro"/>
</dbReference>
<dbReference type="InterPro" id="IPR000515">
    <property type="entry name" value="MetI-like"/>
</dbReference>
<dbReference type="PANTHER" id="PTHR30614:SF0">
    <property type="entry name" value="L-CYSTINE TRANSPORT SYSTEM PERMEASE PROTEIN TCYL"/>
    <property type="match status" value="1"/>
</dbReference>
<dbReference type="InterPro" id="IPR010065">
    <property type="entry name" value="AA_ABC_transptr_permease_3TM"/>
</dbReference>
<comment type="caution">
    <text evidence="10">The sequence shown here is derived from an EMBL/GenBank/DDBJ whole genome shotgun (WGS) entry which is preliminary data.</text>
</comment>
<comment type="similarity">
    <text evidence="8">Belongs to the binding-protein-dependent transport system permease family.</text>
</comment>
<evidence type="ECO:0000259" key="9">
    <source>
        <dbReference type="PROSITE" id="PS50928"/>
    </source>
</evidence>
<evidence type="ECO:0000256" key="2">
    <source>
        <dbReference type="ARBA" id="ARBA00022448"/>
    </source>
</evidence>
<keyword evidence="6 8" id="KW-1133">Transmembrane helix</keyword>
<evidence type="ECO:0000256" key="8">
    <source>
        <dbReference type="RuleBase" id="RU363032"/>
    </source>
</evidence>
<keyword evidence="5" id="KW-0029">Amino-acid transport</keyword>
<dbReference type="Pfam" id="PF00528">
    <property type="entry name" value="BPD_transp_1"/>
    <property type="match status" value="1"/>
</dbReference>
<feature type="transmembrane region" description="Helical" evidence="8">
    <location>
        <begin position="232"/>
        <end position="250"/>
    </location>
</feature>
<dbReference type="GO" id="GO:0043190">
    <property type="term" value="C:ATP-binding cassette (ABC) transporter complex"/>
    <property type="evidence" value="ECO:0007669"/>
    <property type="project" value="InterPro"/>
</dbReference>
<dbReference type="InterPro" id="IPR035906">
    <property type="entry name" value="MetI-like_sf"/>
</dbReference>
<feature type="transmembrane region" description="Helical" evidence="8">
    <location>
        <begin position="67"/>
        <end position="93"/>
    </location>
</feature>
<evidence type="ECO:0000256" key="3">
    <source>
        <dbReference type="ARBA" id="ARBA00022475"/>
    </source>
</evidence>
<protein>
    <submittedName>
        <fullName evidence="10">Amino acid ABC transporter permease</fullName>
    </submittedName>
</protein>
<proteinExistence type="inferred from homology"/>
<sequence length="305" mass="33065">MTFVNRSVETDALTSSQSDPVVPLRHPVRLAIAIVLVIVAAGVAWDVAMNRGYRWDVVAQYVFAPRIISGAALTVGLTIVAMAIGIVFGTILAIMRLSANPIFRVIAGAYVWFFRGTPVLVQLIFWYNIAALYPVIVLGLPFGGPGIVIGSANVLIAPITAALLGLSLNEAAYMAEIIRSGIGAVDRGQYDAARALGMNGRLLMSRIVLPQAMRVVIPPTGNEIISMLKGTSLVSVLAISDLLYSAQIIYAANYQIIPLLIVASLWYLAMTSVLSFFQGKLERRYGRGFDVRTSRSRRWPLRKAS</sequence>
<keyword evidence="4 8" id="KW-0812">Transmembrane</keyword>
<comment type="subcellular location">
    <subcellularLocation>
        <location evidence="1 8">Cell membrane</location>
        <topology evidence="1 8">Multi-pass membrane protein</topology>
    </subcellularLocation>
</comment>
<evidence type="ECO:0000256" key="4">
    <source>
        <dbReference type="ARBA" id="ARBA00022692"/>
    </source>
</evidence>
<evidence type="ECO:0000313" key="11">
    <source>
        <dbReference type="Proteomes" id="UP000598775"/>
    </source>
</evidence>
<evidence type="ECO:0000256" key="1">
    <source>
        <dbReference type="ARBA" id="ARBA00004651"/>
    </source>
</evidence>
<dbReference type="PROSITE" id="PS50928">
    <property type="entry name" value="ABC_TM1"/>
    <property type="match status" value="1"/>
</dbReference>
<evidence type="ECO:0000256" key="5">
    <source>
        <dbReference type="ARBA" id="ARBA00022970"/>
    </source>
</evidence>
<dbReference type="EMBL" id="BMGP01000002">
    <property type="protein sequence ID" value="GGF19225.1"/>
    <property type="molecule type" value="Genomic_DNA"/>
</dbReference>
<dbReference type="FunFam" id="1.10.3720.10:FF:000006">
    <property type="entry name" value="Glutamate/aspartate ABC transporter, permease protein GltK"/>
    <property type="match status" value="1"/>
</dbReference>
<accession>A0A917B2Q8</accession>
<reference evidence="10 11" key="1">
    <citation type="journal article" date="2014" name="Int. J. Syst. Evol. Microbiol.">
        <title>Complete genome sequence of Corynebacterium casei LMG S-19264T (=DSM 44701T), isolated from a smear-ripened cheese.</title>
        <authorList>
            <consortium name="US DOE Joint Genome Institute (JGI-PGF)"/>
            <person name="Walter F."/>
            <person name="Albersmeier A."/>
            <person name="Kalinowski J."/>
            <person name="Ruckert C."/>
        </authorList>
    </citation>
    <scope>NUCLEOTIDE SEQUENCE [LARGE SCALE GENOMIC DNA]</scope>
    <source>
        <strain evidence="10 11">CGMCC 1.12976</strain>
    </source>
</reference>
<dbReference type="Proteomes" id="UP000598775">
    <property type="component" value="Unassembled WGS sequence"/>
</dbReference>
<evidence type="ECO:0000256" key="7">
    <source>
        <dbReference type="ARBA" id="ARBA00023136"/>
    </source>
</evidence>
<keyword evidence="7 8" id="KW-0472">Membrane</keyword>
<feature type="transmembrane region" description="Helical" evidence="8">
    <location>
        <begin position="147"/>
        <end position="169"/>
    </location>
</feature>
<dbReference type="NCBIfam" id="TIGR01726">
    <property type="entry name" value="HEQRo_perm_3TM"/>
    <property type="match status" value="1"/>
</dbReference>
<dbReference type="AlphaFoldDB" id="A0A917B2Q8"/>
<feature type="transmembrane region" description="Helical" evidence="8">
    <location>
        <begin position="256"/>
        <end position="277"/>
    </location>
</feature>
<feature type="domain" description="ABC transmembrane type-1" evidence="9">
    <location>
        <begin position="71"/>
        <end position="278"/>
    </location>
</feature>
<dbReference type="InterPro" id="IPR043429">
    <property type="entry name" value="ArtM/GltK/GlnP/TcyL/YhdX-like"/>
</dbReference>
<dbReference type="SUPFAM" id="SSF161098">
    <property type="entry name" value="MetI-like"/>
    <property type="match status" value="1"/>
</dbReference>
<gene>
    <name evidence="10" type="ORF">GCM10011399_11050</name>
</gene>
<evidence type="ECO:0000313" key="10">
    <source>
        <dbReference type="EMBL" id="GGF19225.1"/>
    </source>
</evidence>
<dbReference type="PANTHER" id="PTHR30614">
    <property type="entry name" value="MEMBRANE COMPONENT OF AMINO ACID ABC TRANSPORTER"/>
    <property type="match status" value="1"/>
</dbReference>
<keyword evidence="2 8" id="KW-0813">Transport</keyword>
<dbReference type="GO" id="GO:0006865">
    <property type="term" value="P:amino acid transport"/>
    <property type="evidence" value="ECO:0007669"/>
    <property type="project" value="UniProtKB-KW"/>
</dbReference>
<keyword evidence="11" id="KW-1185">Reference proteome</keyword>
<feature type="transmembrane region" description="Helical" evidence="8">
    <location>
        <begin position="28"/>
        <end position="47"/>
    </location>
</feature>
<dbReference type="CDD" id="cd06261">
    <property type="entry name" value="TM_PBP2"/>
    <property type="match status" value="1"/>
</dbReference>